<proteinExistence type="predicted"/>
<feature type="domain" description="NodB homology" evidence="2">
    <location>
        <begin position="60"/>
        <end position="172"/>
    </location>
</feature>
<evidence type="ECO:0000313" key="4">
    <source>
        <dbReference type="Proteomes" id="UP000623301"/>
    </source>
</evidence>
<gene>
    <name evidence="3" type="ORF">JBL43_04725</name>
</gene>
<keyword evidence="4" id="KW-1185">Reference proteome</keyword>
<dbReference type="SUPFAM" id="SSF88713">
    <property type="entry name" value="Glycoside hydrolase/deacetylase"/>
    <property type="match status" value="1"/>
</dbReference>
<dbReference type="Gene3D" id="3.20.20.370">
    <property type="entry name" value="Glycoside hydrolase/deacetylase"/>
    <property type="match status" value="1"/>
</dbReference>
<reference evidence="3 4" key="1">
    <citation type="submission" date="2020-12" db="EMBL/GenBank/DDBJ databases">
        <title>Aureibaculum luteum sp. nov. and Aureibaculum flavum sp. nov., novel members of the family Flavobacteriaceae isolated from Antarctic intertidal sediments.</title>
        <authorList>
            <person name="He X."/>
            <person name="Zhang X."/>
        </authorList>
    </citation>
    <scope>NUCLEOTIDE SEQUENCE [LARGE SCALE GENOMIC DNA]</scope>
    <source>
        <strain evidence="3 4">A20</strain>
    </source>
</reference>
<dbReference type="Pfam" id="PF01522">
    <property type="entry name" value="Polysacc_deac_1"/>
    <property type="match status" value="1"/>
</dbReference>
<evidence type="ECO:0000256" key="1">
    <source>
        <dbReference type="SAM" id="SignalP"/>
    </source>
</evidence>
<dbReference type="Proteomes" id="UP000623301">
    <property type="component" value="Unassembled WGS sequence"/>
</dbReference>
<name>A0ABS0WNI8_9FLAO</name>
<evidence type="ECO:0000259" key="2">
    <source>
        <dbReference type="Pfam" id="PF01522"/>
    </source>
</evidence>
<dbReference type="InterPro" id="IPR002509">
    <property type="entry name" value="NODB_dom"/>
</dbReference>
<organism evidence="3 4">
    <name type="scientific">Aureibaculum flavum</name>
    <dbReference type="NCBI Taxonomy" id="2795986"/>
    <lineage>
        <taxon>Bacteria</taxon>
        <taxon>Pseudomonadati</taxon>
        <taxon>Bacteroidota</taxon>
        <taxon>Flavobacteriia</taxon>
        <taxon>Flavobacteriales</taxon>
        <taxon>Flavobacteriaceae</taxon>
        <taxon>Aureibaculum</taxon>
    </lineage>
</organism>
<sequence length="370" mass="43172">MIQKLYISVFLLFAMGTHAQDTFILEDATHARFEITDKIWSQTIGEATVCLWNDDKLSAFTITIDDNYEKDIPFWMELQKKYAFKYTWFVITEADKQYNVKNWGLFNELSKTGNAIQGHDDRNWYEDKSKDIKYRSLKSYNKRLNRTKTKIEKHIANQKCLTYAYPWGEGNVDEVAKHFIASRGVIGLLNQANQIDFKQVRSISNPHIYSNDSTRNHYMLPLLDKTSKLEDKNYYRGWGSTHFHEVSMPDVQEKTDAFFKYLKEKEDKLWIGTFPEVAQYAQEYATHSLSVDSISENSISISLTDKMKDEIYDYPLTIKVRLANNWLSLSATQNGNKIESKIISYNQNKYALVKAIPDRGQVILKGDIFK</sequence>
<keyword evidence="1" id="KW-0732">Signal</keyword>
<comment type="caution">
    <text evidence="3">The sequence shown here is derived from an EMBL/GenBank/DDBJ whole genome shotgun (WGS) entry which is preliminary data.</text>
</comment>
<feature type="chain" id="PRO_5045126421" evidence="1">
    <location>
        <begin position="20"/>
        <end position="370"/>
    </location>
</feature>
<feature type="signal peptide" evidence="1">
    <location>
        <begin position="1"/>
        <end position="19"/>
    </location>
</feature>
<dbReference type="InterPro" id="IPR011330">
    <property type="entry name" value="Glyco_hydro/deAcase_b/a-brl"/>
</dbReference>
<protein>
    <submittedName>
        <fullName evidence="3">Polysaccharide deacetylase family protein</fullName>
    </submittedName>
</protein>
<dbReference type="RefSeq" id="WP_198840319.1">
    <property type="nucleotide sequence ID" value="NZ_JAEHFJ010000002.1"/>
</dbReference>
<evidence type="ECO:0000313" key="3">
    <source>
        <dbReference type="EMBL" id="MBJ2173528.1"/>
    </source>
</evidence>
<accession>A0ABS0WNI8</accession>
<dbReference type="EMBL" id="JAEHFJ010000002">
    <property type="protein sequence ID" value="MBJ2173528.1"/>
    <property type="molecule type" value="Genomic_DNA"/>
</dbReference>